<dbReference type="Proteomes" id="UP001244341">
    <property type="component" value="Chromosome 6b"/>
</dbReference>
<name>A0ABY8U371_TETOB</name>
<evidence type="ECO:0000313" key="3">
    <source>
        <dbReference type="Proteomes" id="UP001244341"/>
    </source>
</evidence>
<keyword evidence="1" id="KW-0175">Coiled coil</keyword>
<accession>A0ABY8U371</accession>
<dbReference type="EMBL" id="CP126213">
    <property type="protein sequence ID" value="WIA15665.1"/>
    <property type="molecule type" value="Genomic_DNA"/>
</dbReference>
<organism evidence="2 3">
    <name type="scientific">Tetradesmus obliquus</name>
    <name type="common">Green alga</name>
    <name type="synonym">Acutodesmus obliquus</name>
    <dbReference type="NCBI Taxonomy" id="3088"/>
    <lineage>
        <taxon>Eukaryota</taxon>
        <taxon>Viridiplantae</taxon>
        <taxon>Chlorophyta</taxon>
        <taxon>core chlorophytes</taxon>
        <taxon>Chlorophyceae</taxon>
        <taxon>CS clade</taxon>
        <taxon>Sphaeropleales</taxon>
        <taxon>Scenedesmaceae</taxon>
        <taxon>Tetradesmus</taxon>
    </lineage>
</organism>
<reference evidence="2 3" key="1">
    <citation type="submission" date="2023-05" db="EMBL/GenBank/DDBJ databases">
        <title>A 100% complete, gapless, phased diploid assembly of the Scenedesmus obliquus UTEX 3031 genome.</title>
        <authorList>
            <person name="Biondi T.C."/>
            <person name="Hanschen E.R."/>
            <person name="Kwon T."/>
            <person name="Eng W."/>
            <person name="Kruse C.P.S."/>
            <person name="Koehler S.I."/>
            <person name="Kunde Y."/>
            <person name="Gleasner C.D."/>
            <person name="You Mak K.T."/>
            <person name="Polle J."/>
            <person name="Hovde B.T."/>
            <person name="Starkenburg S.R."/>
        </authorList>
    </citation>
    <scope>NUCLEOTIDE SEQUENCE [LARGE SCALE GENOMIC DNA]</scope>
    <source>
        <strain evidence="2 3">DOE0152z</strain>
    </source>
</reference>
<sequence length="294" mass="32445">MSQASSKCKLKATLIRNEKEASKVAAIVEALERDRDRLKHKAEMLSVVTEGLGQGATEHYSTALLRRLLDPSWIDKVLAMPDEVIVARLKELADEGSLAAAAAAAAHMEELPAPLHFVALLMTLMLWAEPRFTAIHNRNLETGETSLPPQEAWSAIAGHLELSQQQLATLTTLSSSMAASMEPMYAAIEQAARDGLLVAAQQQQQQVLPQQQQARMHAESMLVRQQSLALLQIQVIGLQMGILAINTLSVRQMALLQSLSYPWCPRIDLVLSGLQQQQQQQQQQPQQQQQQQAV</sequence>
<gene>
    <name evidence="2" type="ORF">OEZ85_002291</name>
</gene>
<evidence type="ECO:0000313" key="2">
    <source>
        <dbReference type="EMBL" id="WIA15665.1"/>
    </source>
</evidence>
<keyword evidence="3" id="KW-1185">Reference proteome</keyword>
<evidence type="ECO:0000256" key="1">
    <source>
        <dbReference type="SAM" id="Coils"/>
    </source>
</evidence>
<proteinExistence type="predicted"/>
<feature type="coiled-coil region" evidence="1">
    <location>
        <begin position="21"/>
        <end position="48"/>
    </location>
</feature>
<protein>
    <submittedName>
        <fullName evidence="2">Uncharacterized protein</fullName>
    </submittedName>
</protein>